<dbReference type="Proteomes" id="UP001243375">
    <property type="component" value="Unassembled WGS sequence"/>
</dbReference>
<sequence length="444" mass="49015">MSAQTTKKVLVVGAGPVGSLTALTFHKRGWQVEIWEGRDDPRGTDVSPANLRSINLAISSRGLEALKSVDPSLGALAFLSFPTNTFRVCSSTVGLLTSVVGLRCAAEELLRSAIPMKGRMIHHTDGRQESQLYDPSTNQCINSLPRPLLNLRLIQALPTDSDRMTIKFDTKLHRIDWAANRAYGRQRVTISDKKGSGNGKPGEEREQSYREGETGKGAKEEEVVADFDLVVGCDGSWSKVRQEMMKVERVDFSQSFIPHAYIELHMPPSGNKEAKFKIDQHHLHIWPRHSFMLIGLPNQDGSFTLTLFAPFSAIEGLKTRQDAEAFFDEHFPTAVDWVGREKVVDDFLKAPRGKLVTINASPSHHDSKALLLGDSSHSMVPFYGQGLNCGLEDVRVLNCMLEKHGVTSRKTSDGGDEALGKALSEYSEIRGADLEAICELAMEN</sequence>
<accession>A0ACC2X6K9</accession>
<evidence type="ECO:0000313" key="2">
    <source>
        <dbReference type="Proteomes" id="UP001243375"/>
    </source>
</evidence>
<proteinExistence type="predicted"/>
<gene>
    <name evidence="1" type="ORF">QFC22_003405</name>
</gene>
<dbReference type="EMBL" id="JASBWU010000008">
    <property type="protein sequence ID" value="KAJ9119695.1"/>
    <property type="molecule type" value="Genomic_DNA"/>
</dbReference>
<reference evidence="1" key="1">
    <citation type="submission" date="2023-04" db="EMBL/GenBank/DDBJ databases">
        <title>Draft Genome sequencing of Naganishia species isolated from polar environments using Oxford Nanopore Technology.</title>
        <authorList>
            <person name="Leo P."/>
            <person name="Venkateswaran K."/>
        </authorList>
    </citation>
    <scope>NUCLEOTIDE SEQUENCE</scope>
    <source>
        <strain evidence="1">MNA-CCFEE 5425</strain>
    </source>
</reference>
<evidence type="ECO:0000313" key="1">
    <source>
        <dbReference type="EMBL" id="KAJ9119695.1"/>
    </source>
</evidence>
<comment type="caution">
    <text evidence="1">The sequence shown here is derived from an EMBL/GenBank/DDBJ whole genome shotgun (WGS) entry which is preliminary data.</text>
</comment>
<organism evidence="1 2">
    <name type="scientific">Naganishia vaughanmartiniae</name>
    <dbReference type="NCBI Taxonomy" id="1424756"/>
    <lineage>
        <taxon>Eukaryota</taxon>
        <taxon>Fungi</taxon>
        <taxon>Dikarya</taxon>
        <taxon>Basidiomycota</taxon>
        <taxon>Agaricomycotina</taxon>
        <taxon>Tremellomycetes</taxon>
        <taxon>Filobasidiales</taxon>
        <taxon>Filobasidiaceae</taxon>
        <taxon>Naganishia</taxon>
    </lineage>
</organism>
<name>A0ACC2X6K9_9TREE</name>
<keyword evidence="2" id="KW-1185">Reference proteome</keyword>
<protein>
    <submittedName>
        <fullName evidence="1">Uncharacterized protein</fullName>
    </submittedName>
</protein>